<gene>
    <name evidence="3" type="ORF">DACRYDRAFT_111205</name>
</gene>
<name>M5FP57_DACPD</name>
<dbReference type="SMART" id="SM00213">
    <property type="entry name" value="UBQ"/>
    <property type="match status" value="2"/>
</dbReference>
<evidence type="ECO:0000256" key="1">
    <source>
        <dbReference type="SAM" id="MobiDB-lite"/>
    </source>
</evidence>
<dbReference type="STRING" id="1858805.M5FP57"/>
<feature type="compositionally biased region" description="Polar residues" evidence="1">
    <location>
        <begin position="27"/>
        <end position="59"/>
    </location>
</feature>
<evidence type="ECO:0000259" key="2">
    <source>
        <dbReference type="PROSITE" id="PS50053"/>
    </source>
</evidence>
<dbReference type="CDD" id="cd01763">
    <property type="entry name" value="Ubl_SUMO_like"/>
    <property type="match status" value="2"/>
</dbReference>
<feature type="compositionally biased region" description="Basic and acidic residues" evidence="1">
    <location>
        <begin position="193"/>
        <end position="202"/>
    </location>
</feature>
<accession>M5FP57</accession>
<evidence type="ECO:0000313" key="4">
    <source>
        <dbReference type="Proteomes" id="UP000030653"/>
    </source>
</evidence>
<reference evidence="3 4" key="1">
    <citation type="journal article" date="2012" name="Science">
        <title>The Paleozoic origin of enzymatic lignin decomposition reconstructed from 31 fungal genomes.</title>
        <authorList>
            <person name="Floudas D."/>
            <person name="Binder M."/>
            <person name="Riley R."/>
            <person name="Barry K."/>
            <person name="Blanchette R.A."/>
            <person name="Henrissat B."/>
            <person name="Martinez A.T."/>
            <person name="Otillar R."/>
            <person name="Spatafora J.W."/>
            <person name="Yadav J.S."/>
            <person name="Aerts A."/>
            <person name="Benoit I."/>
            <person name="Boyd A."/>
            <person name="Carlson A."/>
            <person name="Copeland A."/>
            <person name="Coutinho P.M."/>
            <person name="de Vries R.P."/>
            <person name="Ferreira P."/>
            <person name="Findley K."/>
            <person name="Foster B."/>
            <person name="Gaskell J."/>
            <person name="Glotzer D."/>
            <person name="Gorecki P."/>
            <person name="Heitman J."/>
            <person name="Hesse C."/>
            <person name="Hori C."/>
            <person name="Igarashi K."/>
            <person name="Jurgens J.A."/>
            <person name="Kallen N."/>
            <person name="Kersten P."/>
            <person name="Kohler A."/>
            <person name="Kuees U."/>
            <person name="Kumar T.K.A."/>
            <person name="Kuo A."/>
            <person name="LaButti K."/>
            <person name="Larrondo L.F."/>
            <person name="Lindquist E."/>
            <person name="Ling A."/>
            <person name="Lombard V."/>
            <person name="Lucas S."/>
            <person name="Lundell T."/>
            <person name="Martin R."/>
            <person name="McLaughlin D.J."/>
            <person name="Morgenstern I."/>
            <person name="Morin E."/>
            <person name="Murat C."/>
            <person name="Nagy L.G."/>
            <person name="Nolan M."/>
            <person name="Ohm R.A."/>
            <person name="Patyshakuliyeva A."/>
            <person name="Rokas A."/>
            <person name="Ruiz-Duenas F.J."/>
            <person name="Sabat G."/>
            <person name="Salamov A."/>
            <person name="Samejima M."/>
            <person name="Schmutz J."/>
            <person name="Slot J.C."/>
            <person name="St John F."/>
            <person name="Stenlid J."/>
            <person name="Sun H."/>
            <person name="Sun S."/>
            <person name="Syed K."/>
            <person name="Tsang A."/>
            <person name="Wiebenga A."/>
            <person name="Young D."/>
            <person name="Pisabarro A."/>
            <person name="Eastwood D.C."/>
            <person name="Martin F."/>
            <person name="Cullen D."/>
            <person name="Grigoriev I.V."/>
            <person name="Hibbett D.S."/>
        </authorList>
    </citation>
    <scope>NUCLEOTIDE SEQUENCE [LARGE SCALE GENOMIC DNA]</scope>
    <source>
        <strain evidence="3 4">DJM-731 SS1</strain>
    </source>
</reference>
<keyword evidence="4" id="KW-1185">Reference proteome</keyword>
<feature type="region of interest" description="Disordered" evidence="1">
    <location>
        <begin position="174"/>
        <end position="202"/>
    </location>
</feature>
<protein>
    <recommendedName>
        <fullName evidence="2">Ubiquitin-like domain-containing protein</fullName>
    </recommendedName>
</protein>
<feature type="region of interest" description="Disordered" evidence="1">
    <location>
        <begin position="1"/>
        <end position="62"/>
    </location>
</feature>
<proteinExistence type="predicted"/>
<dbReference type="PROSITE" id="PS50053">
    <property type="entry name" value="UBIQUITIN_2"/>
    <property type="match status" value="1"/>
</dbReference>
<dbReference type="GeneID" id="63684253"/>
<evidence type="ECO:0000313" key="3">
    <source>
        <dbReference type="EMBL" id="EJT98235.1"/>
    </source>
</evidence>
<dbReference type="Gene3D" id="3.10.20.90">
    <property type="entry name" value="Phosphatidylinositol 3-kinase Catalytic Subunit, Chain A, domain 1"/>
    <property type="match status" value="2"/>
</dbReference>
<feature type="compositionally biased region" description="Acidic residues" evidence="1">
    <location>
        <begin position="182"/>
        <end position="192"/>
    </location>
</feature>
<dbReference type="Proteomes" id="UP000030653">
    <property type="component" value="Unassembled WGS sequence"/>
</dbReference>
<organism evidence="3 4">
    <name type="scientific">Dacryopinax primogenitus (strain DJM 731)</name>
    <name type="common">Brown rot fungus</name>
    <dbReference type="NCBI Taxonomy" id="1858805"/>
    <lineage>
        <taxon>Eukaryota</taxon>
        <taxon>Fungi</taxon>
        <taxon>Dikarya</taxon>
        <taxon>Basidiomycota</taxon>
        <taxon>Agaricomycotina</taxon>
        <taxon>Dacrymycetes</taxon>
        <taxon>Dacrymycetales</taxon>
        <taxon>Dacrymycetaceae</taxon>
        <taxon>Dacryopinax</taxon>
    </lineage>
</organism>
<dbReference type="HOGENOM" id="CLU_983602_0_0_1"/>
<sequence>MPLARQPDSDDDNSEKPCGEEGGGQLVPQTSQMITSSSEGLNEVQQQKTDNEPLPSSNTEAKRKVRLTLMMDDGRSMQMILSRTLPCSKIFRAVEKKFNIQRGILRYRYEDRPVGEADTPDSLGMDDEDHIDANIEQVYAANQGHVNAQVASCGGGLIIPPSFRASSHRQSISSFQQVMPSYEEEEEIDEQQQEERPSESQAKKKLRLTIQCQGQECQVDVSATTQFGKVFEAAYKRFNKKKGTLRFLYEGGRIRDSDTPKMLEMESGDVIDAELEQLGGGPW</sequence>
<dbReference type="InterPro" id="IPR000626">
    <property type="entry name" value="Ubiquitin-like_dom"/>
</dbReference>
<dbReference type="InterPro" id="IPR022617">
    <property type="entry name" value="Rad60/SUMO-like_dom"/>
</dbReference>
<dbReference type="RefSeq" id="XP_040625133.1">
    <property type="nucleotide sequence ID" value="XM_040769191.1"/>
</dbReference>
<dbReference type="OrthoDB" id="442921at2759"/>
<dbReference type="SUPFAM" id="SSF54236">
    <property type="entry name" value="Ubiquitin-like"/>
    <property type="match status" value="2"/>
</dbReference>
<dbReference type="AlphaFoldDB" id="M5FP57"/>
<dbReference type="EMBL" id="JH795874">
    <property type="protein sequence ID" value="EJT98235.1"/>
    <property type="molecule type" value="Genomic_DNA"/>
</dbReference>
<dbReference type="PANTHER" id="PTHR10562">
    <property type="entry name" value="SMALL UBIQUITIN-RELATED MODIFIER"/>
    <property type="match status" value="1"/>
</dbReference>
<dbReference type="Pfam" id="PF11976">
    <property type="entry name" value="Rad60-SLD"/>
    <property type="match status" value="1"/>
</dbReference>
<feature type="domain" description="Ubiquitin-like" evidence="2">
    <location>
        <begin position="206"/>
        <end position="280"/>
    </location>
</feature>
<dbReference type="InterPro" id="IPR029071">
    <property type="entry name" value="Ubiquitin-like_domsf"/>
</dbReference>